<evidence type="ECO:0000313" key="2">
    <source>
        <dbReference type="Proteomes" id="UP000886998"/>
    </source>
</evidence>
<comment type="caution">
    <text evidence="1">The sequence shown here is derived from an EMBL/GenBank/DDBJ whole genome shotgun (WGS) entry which is preliminary data.</text>
</comment>
<keyword evidence="2" id="KW-1185">Reference proteome</keyword>
<protein>
    <submittedName>
        <fullName evidence="1">Uncharacterized protein</fullName>
    </submittedName>
</protein>
<gene>
    <name evidence="1" type="ORF">TNIN_414451</name>
</gene>
<evidence type="ECO:0000313" key="1">
    <source>
        <dbReference type="EMBL" id="GFY62260.1"/>
    </source>
</evidence>
<dbReference type="EMBL" id="BMAV01014156">
    <property type="protein sequence ID" value="GFY62260.1"/>
    <property type="molecule type" value="Genomic_DNA"/>
</dbReference>
<name>A0A8X6XXR5_9ARAC</name>
<dbReference type="Proteomes" id="UP000886998">
    <property type="component" value="Unassembled WGS sequence"/>
</dbReference>
<reference evidence="1" key="1">
    <citation type="submission" date="2020-08" db="EMBL/GenBank/DDBJ databases">
        <title>Multicomponent nature underlies the extraordinary mechanical properties of spider dragline silk.</title>
        <authorList>
            <person name="Kono N."/>
            <person name="Nakamura H."/>
            <person name="Mori M."/>
            <person name="Yoshida Y."/>
            <person name="Ohtoshi R."/>
            <person name="Malay A.D."/>
            <person name="Moran D.A.P."/>
            <person name="Tomita M."/>
            <person name="Numata K."/>
            <person name="Arakawa K."/>
        </authorList>
    </citation>
    <scope>NUCLEOTIDE SEQUENCE</scope>
</reference>
<accession>A0A8X6XXR5</accession>
<sequence>MLATPYAQSLDSPGSHQRCQLHGNVRYVPKTKVGPTVAVYNLTMGSRTSSRYQTAVTEFRLNMCRSVRYPNEIPAHTIMLPPRNP</sequence>
<organism evidence="1 2">
    <name type="scientific">Trichonephila inaurata madagascariensis</name>
    <dbReference type="NCBI Taxonomy" id="2747483"/>
    <lineage>
        <taxon>Eukaryota</taxon>
        <taxon>Metazoa</taxon>
        <taxon>Ecdysozoa</taxon>
        <taxon>Arthropoda</taxon>
        <taxon>Chelicerata</taxon>
        <taxon>Arachnida</taxon>
        <taxon>Araneae</taxon>
        <taxon>Araneomorphae</taxon>
        <taxon>Entelegynae</taxon>
        <taxon>Araneoidea</taxon>
        <taxon>Nephilidae</taxon>
        <taxon>Trichonephila</taxon>
        <taxon>Trichonephila inaurata</taxon>
    </lineage>
</organism>
<dbReference type="AlphaFoldDB" id="A0A8X6XXR5"/>
<proteinExistence type="predicted"/>